<protein>
    <submittedName>
        <fullName evidence="4">NADP-dependent oxidoreductase domain-containing protein</fullName>
    </submittedName>
</protein>
<dbReference type="GO" id="GO:0016491">
    <property type="term" value="F:oxidoreductase activity"/>
    <property type="evidence" value="ECO:0007669"/>
    <property type="project" value="UniProtKB-KW"/>
</dbReference>
<comment type="caution">
    <text evidence="4">The sequence shown here is derived from an EMBL/GenBank/DDBJ whole genome shotgun (WGS) entry which is preliminary data.</text>
</comment>
<dbReference type="EMBL" id="MU854393">
    <property type="protein sequence ID" value="KAK4039723.1"/>
    <property type="molecule type" value="Genomic_DNA"/>
</dbReference>
<gene>
    <name evidence="4" type="ORF">C8A01DRAFT_46830</name>
</gene>
<organism evidence="4 5">
    <name type="scientific">Parachaetomium inaequale</name>
    <dbReference type="NCBI Taxonomy" id="2588326"/>
    <lineage>
        <taxon>Eukaryota</taxon>
        <taxon>Fungi</taxon>
        <taxon>Dikarya</taxon>
        <taxon>Ascomycota</taxon>
        <taxon>Pezizomycotina</taxon>
        <taxon>Sordariomycetes</taxon>
        <taxon>Sordariomycetidae</taxon>
        <taxon>Sordariales</taxon>
        <taxon>Chaetomiaceae</taxon>
        <taxon>Parachaetomium</taxon>
    </lineage>
</organism>
<name>A0AAN6PF01_9PEZI</name>
<feature type="compositionally biased region" description="Polar residues" evidence="2">
    <location>
        <begin position="363"/>
        <end position="376"/>
    </location>
</feature>
<dbReference type="PANTHER" id="PTHR43364">
    <property type="entry name" value="NADH-SPECIFIC METHYLGLYOXAL REDUCTASE-RELATED"/>
    <property type="match status" value="1"/>
</dbReference>
<feature type="domain" description="NADP-dependent oxidoreductase" evidence="3">
    <location>
        <begin position="11"/>
        <end position="315"/>
    </location>
</feature>
<dbReference type="Gene3D" id="3.20.20.100">
    <property type="entry name" value="NADP-dependent oxidoreductase domain"/>
    <property type="match status" value="1"/>
</dbReference>
<dbReference type="Pfam" id="PF00248">
    <property type="entry name" value="Aldo_ket_red"/>
    <property type="match status" value="1"/>
</dbReference>
<dbReference type="InterPro" id="IPR050523">
    <property type="entry name" value="AKR_Detox_Biosynth"/>
</dbReference>
<reference evidence="5" key="1">
    <citation type="journal article" date="2023" name="Mol. Phylogenet. Evol.">
        <title>Genome-scale phylogeny and comparative genomics of the fungal order Sordariales.</title>
        <authorList>
            <person name="Hensen N."/>
            <person name="Bonometti L."/>
            <person name="Westerberg I."/>
            <person name="Brannstrom I.O."/>
            <person name="Guillou S."/>
            <person name="Cros-Aarteil S."/>
            <person name="Calhoun S."/>
            <person name="Haridas S."/>
            <person name="Kuo A."/>
            <person name="Mondo S."/>
            <person name="Pangilinan J."/>
            <person name="Riley R."/>
            <person name="LaButti K."/>
            <person name="Andreopoulos B."/>
            <person name="Lipzen A."/>
            <person name="Chen C."/>
            <person name="Yan M."/>
            <person name="Daum C."/>
            <person name="Ng V."/>
            <person name="Clum A."/>
            <person name="Steindorff A."/>
            <person name="Ohm R.A."/>
            <person name="Martin F."/>
            <person name="Silar P."/>
            <person name="Natvig D.O."/>
            <person name="Lalanne C."/>
            <person name="Gautier V."/>
            <person name="Ament-Velasquez S.L."/>
            <person name="Kruys A."/>
            <person name="Hutchinson M.I."/>
            <person name="Powell A.J."/>
            <person name="Barry K."/>
            <person name="Miller A.N."/>
            <person name="Grigoriev I.V."/>
            <person name="Debuchy R."/>
            <person name="Gladieux P."/>
            <person name="Hiltunen Thoren M."/>
            <person name="Johannesson H."/>
        </authorList>
    </citation>
    <scope>NUCLEOTIDE SEQUENCE [LARGE SCALE GENOMIC DNA]</scope>
    <source>
        <strain evidence="5">CBS 284.82</strain>
    </source>
</reference>
<proteinExistence type="predicted"/>
<keyword evidence="1" id="KW-0560">Oxidoreductase</keyword>
<accession>A0AAN6PF01</accession>
<evidence type="ECO:0000313" key="4">
    <source>
        <dbReference type="EMBL" id="KAK4039723.1"/>
    </source>
</evidence>
<evidence type="ECO:0000256" key="1">
    <source>
        <dbReference type="ARBA" id="ARBA00023002"/>
    </source>
</evidence>
<dbReference type="InterPro" id="IPR036812">
    <property type="entry name" value="NAD(P)_OxRdtase_dom_sf"/>
</dbReference>
<dbReference type="Proteomes" id="UP001303115">
    <property type="component" value="Unassembled WGS sequence"/>
</dbReference>
<dbReference type="PANTHER" id="PTHR43364:SF4">
    <property type="entry name" value="NAD(P)-LINKED OXIDOREDUCTASE SUPERFAMILY PROTEIN"/>
    <property type="match status" value="1"/>
</dbReference>
<dbReference type="InterPro" id="IPR023210">
    <property type="entry name" value="NADP_OxRdtase_dom"/>
</dbReference>
<dbReference type="SUPFAM" id="SSF51430">
    <property type="entry name" value="NAD(P)-linked oxidoreductase"/>
    <property type="match status" value="1"/>
</dbReference>
<evidence type="ECO:0000313" key="5">
    <source>
        <dbReference type="Proteomes" id="UP001303115"/>
    </source>
</evidence>
<keyword evidence="5" id="KW-1185">Reference proteome</keyword>
<dbReference type="AlphaFoldDB" id="A0AAN6PF01"/>
<evidence type="ECO:0000256" key="2">
    <source>
        <dbReference type="SAM" id="MobiDB-lite"/>
    </source>
</evidence>
<dbReference type="CDD" id="cd19075">
    <property type="entry name" value="AKR_AKR7A1-5"/>
    <property type="match status" value="1"/>
</dbReference>
<feature type="region of interest" description="Disordered" evidence="2">
    <location>
        <begin position="360"/>
        <end position="384"/>
    </location>
</feature>
<sequence>MATAERKPLNLILGAGNIGDTSIDPLARFDTPDQVNGFLNAFLERRYHQIDTARGYSPHAPGSSEPRLGAVAAGERSTIDTKVMSRGPGCHTKAKILEEIDISLAALQIKQINIAYLHAPDRTTPFEEACEAMDQAYREGKIKKWGISNYTADEVQEFLNICEARGWVKPAVYQGHYNAIVRSNEKQLFPVLRKHGLAFYAYSPAGGGFFAGNHNNTAAGGRFDKSHFLGGKYSEFYVKPSITAATDKAVAVAAQHDIGGHAAALRWTAHHSILSAEHGDSVIVGASSVEQLKANLDMIEQGPLPQDVVAALEAIHAEVGDEASYHFYQKNSPRLRRQAHSHAARASHARARRARVAAHAAFDSTSQKDASESSTHPKAVTVSPARNMNLAQRLGLHVSSSVPASISSSFEHEPLASFLRSLTSREHYLFDFYIQVVTPDMCNRCPVLNLLGDVNRRVRDNWVILSSTNVEMLRGSLLSACRWLSIVHQQPEYAELAIQYKLRLVRDLQETIGVGTPSSRRSAVSKALVLAFDEITIRDMVMAATHLAGALQIIRVAGGIEALELSGLVLFLLSSCVYAKKLLDSDPRMEIPCTGKFLDQIGL</sequence>
<evidence type="ECO:0000259" key="3">
    <source>
        <dbReference type="Pfam" id="PF00248"/>
    </source>
</evidence>